<dbReference type="EMBL" id="JACGCI010000030">
    <property type="protein sequence ID" value="KAF6755503.1"/>
    <property type="molecule type" value="Genomic_DNA"/>
</dbReference>
<reference evidence="1 2" key="1">
    <citation type="submission" date="2020-07" db="EMBL/GenBank/DDBJ databases">
        <title>Comparative genomics of pyrophilous fungi reveals a link between fire events and developmental genes.</title>
        <authorList>
            <consortium name="DOE Joint Genome Institute"/>
            <person name="Steindorff A.S."/>
            <person name="Carver A."/>
            <person name="Calhoun S."/>
            <person name="Stillman K."/>
            <person name="Liu H."/>
            <person name="Lipzen A."/>
            <person name="Pangilinan J."/>
            <person name="Labutti K."/>
            <person name="Bruns T.D."/>
            <person name="Grigoriev I.V."/>
        </authorList>
    </citation>
    <scope>NUCLEOTIDE SEQUENCE [LARGE SCALE GENOMIC DNA]</scope>
    <source>
        <strain evidence="1 2">CBS 144469</strain>
    </source>
</reference>
<gene>
    <name evidence="1" type="ORF">DFP72DRAFT_1067780</name>
</gene>
<dbReference type="Proteomes" id="UP000521943">
    <property type="component" value="Unassembled WGS sequence"/>
</dbReference>
<name>A0A8H6HYD7_9AGAR</name>
<evidence type="ECO:0000313" key="1">
    <source>
        <dbReference type="EMBL" id="KAF6755503.1"/>
    </source>
</evidence>
<protein>
    <submittedName>
        <fullName evidence="1">Uncharacterized protein</fullName>
    </submittedName>
</protein>
<proteinExistence type="predicted"/>
<sequence>MSNSDSGSSDSDNPFSEYDHNDAVRFQELHRVLDDDELVELVMEWARGTWGVTEETLFYLRGMPKGVPYPRVLLASPVEVRTGAAEFLRCLIARRSGHSKHVGPKLEGIFASSQLDGSQKMSTCYFLRHHNPYSLQPKGPAWNQETGLIDRFRWYWTPVATDCVFEDLLSDLCVSDFYRRGRLVSDEMYQMYPGRDTSFSKKRKCPGGVPERDLHVRDVEGSTLGAGSGQVQVDVQGSSPPHSVTPSKITYLVLPSQPEIASISVTNHSSVYENIKIPKSRCEKFTSTGNSSVWTIFVDAQKNSYATPGTKI</sequence>
<organism evidence="1 2">
    <name type="scientific">Ephemerocybe angulata</name>
    <dbReference type="NCBI Taxonomy" id="980116"/>
    <lineage>
        <taxon>Eukaryota</taxon>
        <taxon>Fungi</taxon>
        <taxon>Dikarya</taxon>
        <taxon>Basidiomycota</taxon>
        <taxon>Agaricomycotina</taxon>
        <taxon>Agaricomycetes</taxon>
        <taxon>Agaricomycetidae</taxon>
        <taxon>Agaricales</taxon>
        <taxon>Agaricineae</taxon>
        <taxon>Psathyrellaceae</taxon>
        <taxon>Ephemerocybe</taxon>
    </lineage>
</organism>
<keyword evidence="2" id="KW-1185">Reference proteome</keyword>
<evidence type="ECO:0000313" key="2">
    <source>
        <dbReference type="Proteomes" id="UP000521943"/>
    </source>
</evidence>
<accession>A0A8H6HYD7</accession>
<comment type="caution">
    <text evidence="1">The sequence shown here is derived from an EMBL/GenBank/DDBJ whole genome shotgun (WGS) entry which is preliminary data.</text>
</comment>
<dbReference type="AlphaFoldDB" id="A0A8H6HYD7"/>